<dbReference type="EMBL" id="BSXS01002548">
    <property type="protein sequence ID" value="GME79326.1"/>
    <property type="molecule type" value="Genomic_DNA"/>
</dbReference>
<dbReference type="Proteomes" id="UP001165064">
    <property type="component" value="Unassembled WGS sequence"/>
</dbReference>
<proteinExistence type="predicted"/>
<evidence type="ECO:0000313" key="2">
    <source>
        <dbReference type="Proteomes" id="UP001165064"/>
    </source>
</evidence>
<keyword evidence="2" id="KW-1185">Reference proteome</keyword>
<sequence>MTTETITGNVTSPPSAQYSVYRKYEFGDGLFFREFFKFGSNLNLLSWSFVADPHDTTHMNTGLVDYGPSTVGESTVFIPPSDIPLVWPTAIQVVTTAFAPETGSMTLPSLSFQGVDVYTITLAQATGHTPV</sequence>
<reference evidence="1" key="1">
    <citation type="submission" date="2023-04" db="EMBL/GenBank/DDBJ databases">
        <title>Ambrosiozyma monospora NBRC 10751.</title>
        <authorList>
            <person name="Ichikawa N."/>
            <person name="Sato H."/>
            <person name="Tonouchi N."/>
        </authorList>
    </citation>
    <scope>NUCLEOTIDE SEQUENCE</scope>
    <source>
        <strain evidence="1">NBRC 10751</strain>
    </source>
</reference>
<accession>A0ACB5T267</accession>
<protein>
    <submittedName>
        <fullName evidence="1">Unnamed protein product</fullName>
    </submittedName>
</protein>
<evidence type="ECO:0000313" key="1">
    <source>
        <dbReference type="EMBL" id="GME79326.1"/>
    </source>
</evidence>
<gene>
    <name evidence="1" type="ORF">Amon02_000388300</name>
</gene>
<organism evidence="1 2">
    <name type="scientific">Ambrosiozyma monospora</name>
    <name type="common">Yeast</name>
    <name type="synonym">Endomycopsis monosporus</name>
    <dbReference type="NCBI Taxonomy" id="43982"/>
    <lineage>
        <taxon>Eukaryota</taxon>
        <taxon>Fungi</taxon>
        <taxon>Dikarya</taxon>
        <taxon>Ascomycota</taxon>
        <taxon>Saccharomycotina</taxon>
        <taxon>Pichiomycetes</taxon>
        <taxon>Pichiales</taxon>
        <taxon>Pichiaceae</taxon>
        <taxon>Ambrosiozyma</taxon>
    </lineage>
</organism>
<comment type="caution">
    <text evidence="1">The sequence shown here is derived from an EMBL/GenBank/DDBJ whole genome shotgun (WGS) entry which is preliminary data.</text>
</comment>
<name>A0ACB5T267_AMBMO</name>